<dbReference type="OrthoDB" id="288590at2759"/>
<keyword evidence="1 3" id="KW-0479">Metal-binding</keyword>
<dbReference type="Pfam" id="PF03171">
    <property type="entry name" value="2OG-FeII_Oxy"/>
    <property type="match status" value="1"/>
</dbReference>
<keyword evidence="3" id="KW-0560">Oxidoreductase</keyword>
<evidence type="ECO:0000256" key="3">
    <source>
        <dbReference type="RuleBase" id="RU003682"/>
    </source>
</evidence>
<dbReference type="Proteomes" id="UP000032304">
    <property type="component" value="Chromosome 7"/>
</dbReference>
<evidence type="ECO:0000313" key="6">
    <source>
        <dbReference type="Proteomes" id="UP000032304"/>
    </source>
</evidence>
<dbReference type="Gene3D" id="2.60.120.330">
    <property type="entry name" value="B-lactam Antibiotic, Isopenicillin N Synthase, Chain"/>
    <property type="match status" value="1"/>
</dbReference>
<dbReference type="GO" id="GO:0046872">
    <property type="term" value="F:metal ion binding"/>
    <property type="evidence" value="ECO:0007669"/>
    <property type="project" value="UniProtKB-KW"/>
</dbReference>
<evidence type="ECO:0000313" key="5">
    <source>
        <dbReference type="EMBL" id="KJB39651.1"/>
    </source>
</evidence>
<proteinExistence type="inferred from homology"/>
<dbReference type="Pfam" id="PF14226">
    <property type="entry name" value="DIOX_N"/>
    <property type="match status" value="1"/>
</dbReference>
<dbReference type="Gramene" id="KJB39651">
    <property type="protein sequence ID" value="KJB39651"/>
    <property type="gene ID" value="B456_007G023600"/>
</dbReference>
<dbReference type="InterPro" id="IPR005123">
    <property type="entry name" value="Oxoglu/Fe-dep_dioxygenase_dom"/>
</dbReference>
<keyword evidence="6" id="KW-1185">Reference proteome</keyword>
<dbReference type="InterPro" id="IPR026992">
    <property type="entry name" value="DIOX_N"/>
</dbReference>
<gene>
    <name evidence="5" type="ORF">B456_007G023600</name>
</gene>
<protein>
    <recommendedName>
        <fullName evidence="4">Fe2OG dioxygenase domain-containing protein</fullName>
    </recommendedName>
</protein>
<dbReference type="AlphaFoldDB" id="A0A0D2SCT8"/>
<dbReference type="GO" id="GO:0016491">
    <property type="term" value="F:oxidoreductase activity"/>
    <property type="evidence" value="ECO:0007669"/>
    <property type="project" value="UniProtKB-KW"/>
</dbReference>
<dbReference type="EMBL" id="CM001746">
    <property type="protein sequence ID" value="KJB39651.1"/>
    <property type="molecule type" value="Genomic_DNA"/>
</dbReference>
<dbReference type="PROSITE" id="PS51471">
    <property type="entry name" value="FE2OG_OXY"/>
    <property type="match status" value="1"/>
</dbReference>
<dbReference type="InterPro" id="IPR044861">
    <property type="entry name" value="IPNS-like_FE2OG_OXY"/>
</dbReference>
<dbReference type="SUPFAM" id="SSF51197">
    <property type="entry name" value="Clavaminate synthase-like"/>
    <property type="match status" value="1"/>
</dbReference>
<accession>A0A0D2SCT8</accession>
<organism evidence="5 6">
    <name type="scientific">Gossypium raimondii</name>
    <name type="common">Peruvian cotton</name>
    <name type="synonym">Gossypium klotzschianum subsp. raimondii</name>
    <dbReference type="NCBI Taxonomy" id="29730"/>
    <lineage>
        <taxon>Eukaryota</taxon>
        <taxon>Viridiplantae</taxon>
        <taxon>Streptophyta</taxon>
        <taxon>Embryophyta</taxon>
        <taxon>Tracheophyta</taxon>
        <taxon>Spermatophyta</taxon>
        <taxon>Magnoliopsida</taxon>
        <taxon>eudicotyledons</taxon>
        <taxon>Gunneridae</taxon>
        <taxon>Pentapetalae</taxon>
        <taxon>rosids</taxon>
        <taxon>malvids</taxon>
        <taxon>Malvales</taxon>
        <taxon>Malvaceae</taxon>
        <taxon>Malvoideae</taxon>
        <taxon>Gossypium</taxon>
    </lineage>
</organism>
<evidence type="ECO:0000256" key="1">
    <source>
        <dbReference type="ARBA" id="ARBA00022723"/>
    </source>
</evidence>
<name>A0A0D2SCT8_GOSRA</name>
<dbReference type="InterPro" id="IPR027443">
    <property type="entry name" value="IPNS-like_sf"/>
</dbReference>
<dbReference type="KEGG" id="gra:105801916"/>
<sequence length="322" mass="36913">MMSELEEDSLKLPVLDLTQPDNIESSFLSSLLKACQEWGFFYVTNHGIPINLFTKIREFSNHIFHLGSDTKLKLGPSSCLKTYTPHFIASPYFESLKVSGPDFFDSSKASIDELFGQHKPEFSEILQEYGNHMMKLSKKIIEIILKSLGTGYEKRFLDSEFGNCHGYMRIVNYTPPSNVEENQVEGLGMHTDMSCITIVFQDELGGLQMRSKDGKWLNIDPCKNSLVVNIGDLMQAWSNGRLRSSEHRVVLRRSRNRFSLVFFWCFEDEKEVIAPNEIVGNGNPRIYHPFVCLKYIKFRESNEVGKFEKIGYTVKDFAGLNV</sequence>
<keyword evidence="2 3" id="KW-0408">Iron</keyword>
<dbReference type="OMA" id="SEFSNCH"/>
<reference evidence="5 6" key="1">
    <citation type="journal article" date="2012" name="Nature">
        <title>Repeated polyploidization of Gossypium genomes and the evolution of spinnable cotton fibres.</title>
        <authorList>
            <person name="Paterson A.H."/>
            <person name="Wendel J.F."/>
            <person name="Gundlach H."/>
            <person name="Guo H."/>
            <person name="Jenkins J."/>
            <person name="Jin D."/>
            <person name="Llewellyn D."/>
            <person name="Showmaker K.C."/>
            <person name="Shu S."/>
            <person name="Udall J."/>
            <person name="Yoo M.J."/>
            <person name="Byers R."/>
            <person name="Chen W."/>
            <person name="Doron-Faigenboim A."/>
            <person name="Duke M.V."/>
            <person name="Gong L."/>
            <person name="Grimwood J."/>
            <person name="Grover C."/>
            <person name="Grupp K."/>
            <person name="Hu G."/>
            <person name="Lee T.H."/>
            <person name="Li J."/>
            <person name="Lin L."/>
            <person name="Liu T."/>
            <person name="Marler B.S."/>
            <person name="Page J.T."/>
            <person name="Roberts A.W."/>
            <person name="Romanel E."/>
            <person name="Sanders W.S."/>
            <person name="Szadkowski E."/>
            <person name="Tan X."/>
            <person name="Tang H."/>
            <person name="Xu C."/>
            <person name="Wang J."/>
            <person name="Wang Z."/>
            <person name="Zhang D."/>
            <person name="Zhang L."/>
            <person name="Ashrafi H."/>
            <person name="Bedon F."/>
            <person name="Bowers J.E."/>
            <person name="Brubaker C.L."/>
            <person name="Chee P.W."/>
            <person name="Das S."/>
            <person name="Gingle A.R."/>
            <person name="Haigler C.H."/>
            <person name="Harker D."/>
            <person name="Hoffmann L.V."/>
            <person name="Hovav R."/>
            <person name="Jones D.C."/>
            <person name="Lemke C."/>
            <person name="Mansoor S."/>
            <person name="ur Rahman M."/>
            <person name="Rainville L.N."/>
            <person name="Rambani A."/>
            <person name="Reddy U.K."/>
            <person name="Rong J.K."/>
            <person name="Saranga Y."/>
            <person name="Scheffler B.E."/>
            <person name="Scheffler J.A."/>
            <person name="Stelly D.M."/>
            <person name="Triplett B.A."/>
            <person name="Van Deynze A."/>
            <person name="Vaslin M.F."/>
            <person name="Waghmare V.N."/>
            <person name="Walford S.A."/>
            <person name="Wright R.J."/>
            <person name="Zaki E.A."/>
            <person name="Zhang T."/>
            <person name="Dennis E.S."/>
            <person name="Mayer K.F."/>
            <person name="Peterson D.G."/>
            <person name="Rokhsar D.S."/>
            <person name="Wang X."/>
            <person name="Schmutz J."/>
        </authorList>
    </citation>
    <scope>NUCLEOTIDE SEQUENCE [LARGE SCALE GENOMIC DNA]</scope>
</reference>
<evidence type="ECO:0000259" key="4">
    <source>
        <dbReference type="PROSITE" id="PS51471"/>
    </source>
</evidence>
<comment type="similarity">
    <text evidence="3">Belongs to the iron/ascorbate-dependent oxidoreductase family.</text>
</comment>
<dbReference type="SMR" id="A0A0D2SCT8"/>
<feature type="domain" description="Fe2OG dioxygenase" evidence="4">
    <location>
        <begin position="164"/>
        <end position="267"/>
    </location>
</feature>
<dbReference type="eggNOG" id="KOG0143">
    <property type="taxonomic scope" value="Eukaryota"/>
</dbReference>
<dbReference type="PANTHER" id="PTHR47990">
    <property type="entry name" value="2-OXOGLUTARATE (2OG) AND FE(II)-DEPENDENT OXYGENASE SUPERFAMILY PROTEIN-RELATED"/>
    <property type="match status" value="1"/>
</dbReference>
<dbReference type="InterPro" id="IPR050231">
    <property type="entry name" value="Iron_ascorbate_oxido_reductase"/>
</dbReference>
<evidence type="ECO:0000256" key="2">
    <source>
        <dbReference type="ARBA" id="ARBA00023004"/>
    </source>
</evidence>